<evidence type="ECO:0000313" key="1">
    <source>
        <dbReference type="EMBL" id="KAK0410074.1"/>
    </source>
</evidence>
<dbReference type="AlphaFoldDB" id="A0AA39LUT4"/>
<reference evidence="1" key="1">
    <citation type="submission" date="2023-06" db="EMBL/GenBank/DDBJ databases">
        <title>Genomic analysis of the entomopathogenic nematode Steinernema hermaphroditum.</title>
        <authorList>
            <person name="Schwarz E.M."/>
            <person name="Heppert J.K."/>
            <person name="Baniya A."/>
            <person name="Schwartz H.T."/>
            <person name="Tan C.-H."/>
            <person name="Antoshechkin I."/>
            <person name="Sternberg P.W."/>
            <person name="Goodrich-Blair H."/>
            <person name="Dillman A.R."/>
        </authorList>
    </citation>
    <scope>NUCLEOTIDE SEQUENCE</scope>
    <source>
        <strain evidence="1">PS9179</strain>
        <tissue evidence="1">Whole animal</tissue>
    </source>
</reference>
<evidence type="ECO:0000313" key="2">
    <source>
        <dbReference type="Proteomes" id="UP001175271"/>
    </source>
</evidence>
<name>A0AA39LUT4_9BILA</name>
<gene>
    <name evidence="1" type="ORF">QR680_004928</name>
</gene>
<comment type="caution">
    <text evidence="1">The sequence shown here is derived from an EMBL/GenBank/DDBJ whole genome shotgun (WGS) entry which is preliminary data.</text>
</comment>
<proteinExistence type="predicted"/>
<accession>A0AA39LUT4</accession>
<dbReference type="EMBL" id="JAUCMV010000003">
    <property type="protein sequence ID" value="KAK0410074.1"/>
    <property type="molecule type" value="Genomic_DNA"/>
</dbReference>
<sequence>MVRIHPEDVFSAVAAFAKHRHLLDKVCTALEEEDLTEADQNYYIGILSECQDSYVWLISPDWKRKLNKIYVSMVVRSGYNWAFYEFLLMK</sequence>
<organism evidence="1 2">
    <name type="scientific">Steinernema hermaphroditum</name>
    <dbReference type="NCBI Taxonomy" id="289476"/>
    <lineage>
        <taxon>Eukaryota</taxon>
        <taxon>Metazoa</taxon>
        <taxon>Ecdysozoa</taxon>
        <taxon>Nematoda</taxon>
        <taxon>Chromadorea</taxon>
        <taxon>Rhabditida</taxon>
        <taxon>Tylenchina</taxon>
        <taxon>Panagrolaimomorpha</taxon>
        <taxon>Strongyloidoidea</taxon>
        <taxon>Steinernematidae</taxon>
        <taxon>Steinernema</taxon>
    </lineage>
</organism>
<dbReference type="Proteomes" id="UP001175271">
    <property type="component" value="Unassembled WGS sequence"/>
</dbReference>
<protein>
    <submittedName>
        <fullName evidence="1">Uncharacterized protein</fullName>
    </submittedName>
</protein>
<keyword evidence="2" id="KW-1185">Reference proteome</keyword>